<dbReference type="Pfam" id="PF18183">
    <property type="entry name" value="SLATT_2"/>
    <property type="match status" value="1"/>
</dbReference>
<feature type="domain" description="SMODS and SLOG-associating 2TM effector" evidence="3">
    <location>
        <begin position="37"/>
        <end position="223"/>
    </location>
</feature>
<protein>
    <submittedName>
        <fullName evidence="4">SLATT domain-containing protein</fullName>
    </submittedName>
</protein>
<proteinExistence type="predicted"/>
<evidence type="ECO:0000256" key="1">
    <source>
        <dbReference type="SAM" id="MobiDB-lite"/>
    </source>
</evidence>
<keyword evidence="2" id="KW-0812">Transmembrane</keyword>
<dbReference type="Proteomes" id="UP001550210">
    <property type="component" value="Unassembled WGS sequence"/>
</dbReference>
<keyword evidence="2" id="KW-1133">Transmembrane helix</keyword>
<feature type="region of interest" description="Disordered" evidence="1">
    <location>
        <begin position="224"/>
        <end position="256"/>
    </location>
</feature>
<dbReference type="RefSeq" id="WP_355401796.1">
    <property type="nucleotide sequence ID" value="NZ_JBEXPZ010000051.1"/>
</dbReference>
<dbReference type="EMBL" id="JBEXPZ010000051">
    <property type="protein sequence ID" value="MET9849325.1"/>
    <property type="molecule type" value="Genomic_DNA"/>
</dbReference>
<feature type="region of interest" description="Disordered" evidence="1">
    <location>
        <begin position="1"/>
        <end position="38"/>
    </location>
</feature>
<dbReference type="NCBIfam" id="NF033633">
    <property type="entry name" value="SLATT_2"/>
    <property type="match status" value="1"/>
</dbReference>
<comment type="caution">
    <text evidence="4">The sequence shown here is derived from an EMBL/GenBank/DDBJ whole genome shotgun (WGS) entry which is preliminary data.</text>
</comment>
<feature type="transmembrane region" description="Helical" evidence="2">
    <location>
        <begin position="86"/>
        <end position="104"/>
    </location>
</feature>
<reference evidence="4 5" key="1">
    <citation type="submission" date="2024-06" db="EMBL/GenBank/DDBJ databases">
        <title>The Natural Products Discovery Center: Release of the First 8490 Sequenced Strains for Exploring Actinobacteria Biosynthetic Diversity.</title>
        <authorList>
            <person name="Kalkreuter E."/>
            <person name="Kautsar S.A."/>
            <person name="Yang D."/>
            <person name="Bader C.D."/>
            <person name="Teijaro C.N."/>
            <person name="Fluegel L."/>
            <person name="Davis C.M."/>
            <person name="Simpson J.R."/>
            <person name="Lauterbach L."/>
            <person name="Steele A.D."/>
            <person name="Gui C."/>
            <person name="Meng S."/>
            <person name="Li G."/>
            <person name="Viehrig K."/>
            <person name="Ye F."/>
            <person name="Su P."/>
            <person name="Kiefer A.F."/>
            <person name="Nichols A."/>
            <person name="Cepeda A.J."/>
            <person name="Yan W."/>
            <person name="Fan B."/>
            <person name="Jiang Y."/>
            <person name="Adhikari A."/>
            <person name="Zheng C.-J."/>
            <person name="Schuster L."/>
            <person name="Cowan T.M."/>
            <person name="Smanski M.J."/>
            <person name="Chevrette M.G."/>
            <person name="De Carvalho L.P.S."/>
            <person name="Shen B."/>
        </authorList>
    </citation>
    <scope>NUCLEOTIDE SEQUENCE [LARGE SCALE GENOMIC DNA]</scope>
    <source>
        <strain evidence="4 5">NPDC006434</strain>
    </source>
</reference>
<keyword evidence="2" id="KW-0472">Membrane</keyword>
<gene>
    <name evidence="4" type="ORF">ABZZ21_33210</name>
</gene>
<evidence type="ECO:0000313" key="4">
    <source>
        <dbReference type="EMBL" id="MET9849325.1"/>
    </source>
</evidence>
<evidence type="ECO:0000256" key="2">
    <source>
        <dbReference type="SAM" id="Phobius"/>
    </source>
</evidence>
<dbReference type="InterPro" id="IPR040688">
    <property type="entry name" value="SLATT_2"/>
</dbReference>
<evidence type="ECO:0000259" key="3">
    <source>
        <dbReference type="Pfam" id="PF18183"/>
    </source>
</evidence>
<feature type="transmembrane region" description="Helical" evidence="2">
    <location>
        <begin position="116"/>
        <end position="134"/>
    </location>
</feature>
<evidence type="ECO:0000313" key="5">
    <source>
        <dbReference type="Proteomes" id="UP001550210"/>
    </source>
</evidence>
<name>A0ABV2V7R9_9ACTN</name>
<keyword evidence="5" id="KW-1185">Reference proteome</keyword>
<sequence length="256" mass="27238">MSQPEMQPEGSPQDGRGEGPGLWAEPCTGADGPWAGDLTGRPFPHGDWAVPAERLDELYRWVERAALETAAWYLADRVGKRLAARVLRVGAAVGALTGAGLPLLDVTGAVGGMAPWGYLALLGGVACVAADRFFGLTSGWMRDVATAQAVQRRLQALQFDWASESAREVLGPTEGTAGEAAERCLSVLRRFSEDVTELVRAETADWMVEFRAGAAPLDIQTVGSASRPAEIPPGGRLPLSPGARPNMPRQRPPDTR</sequence>
<accession>A0ABV2V7R9</accession>
<organism evidence="4 5">
    <name type="scientific">Streptomyces ossamyceticus</name>
    <dbReference type="NCBI Taxonomy" id="249581"/>
    <lineage>
        <taxon>Bacteria</taxon>
        <taxon>Bacillati</taxon>
        <taxon>Actinomycetota</taxon>
        <taxon>Actinomycetes</taxon>
        <taxon>Kitasatosporales</taxon>
        <taxon>Streptomycetaceae</taxon>
        <taxon>Streptomyces</taxon>
    </lineage>
</organism>